<dbReference type="RefSeq" id="WP_039098166.1">
    <property type="nucleotide sequence ID" value="NZ_AP024685.1"/>
</dbReference>
<evidence type="ECO:0000259" key="5">
    <source>
        <dbReference type="Pfam" id="PF04198"/>
    </source>
</evidence>
<dbReference type="EMBL" id="AP024685">
    <property type="protein sequence ID" value="BCX30131.1"/>
    <property type="molecule type" value="Genomic_DNA"/>
</dbReference>
<feature type="domain" description="CggR N-terminal DNA binding" evidence="6">
    <location>
        <begin position="18"/>
        <end position="88"/>
    </location>
</feature>
<dbReference type="InterPro" id="IPR036388">
    <property type="entry name" value="WH-like_DNA-bd_sf"/>
</dbReference>
<dbReference type="Proteomes" id="UP000825100">
    <property type="component" value="Chromosome"/>
</dbReference>
<keyword evidence="3" id="KW-0238">DNA-binding</keyword>
<dbReference type="Pfam" id="PF21715">
    <property type="entry name" value="CggR_N"/>
    <property type="match status" value="1"/>
</dbReference>
<evidence type="ECO:0000313" key="10">
    <source>
        <dbReference type="Proteomes" id="UP001215533"/>
    </source>
</evidence>
<accession>A0A0B2XQB3</accession>
<dbReference type="Gene3D" id="3.40.50.1360">
    <property type="match status" value="1"/>
</dbReference>
<sequence>MRDELSAIEAVAPDFVGIIKKRYQVLQHIDWLAPVGRRTLAEQLKMSERVIRTETDFLKAQGLLNSSKSGMVLTVKGNETLDQLRQVMDQFLGLHQTERQLSQVLGIEHCLIVSGNSDEQPKVLTEMGKLVNSTLQLLLPQGQSIVAVMGGTTMAEAAHELSTDLSKQRNLIFVPARGGIGESVDIQANAVCAEMAKQTGGKHRALYVPEQVSEKTYAPLLEEPSVQEVLKLIERSRGVLHSIGEAIAMAERREMPIETIKMLKEKHAVGEAFGYFFNAQGEVVYKIPRIGLQIRDLLNIPCVLAVASGASKAQAIQAYMHLAPKQTWLITDEGAANSILQGATL</sequence>
<feature type="domain" description="Sugar-binding" evidence="5">
    <location>
        <begin position="91"/>
        <end position="341"/>
    </location>
</feature>
<evidence type="ECO:0000256" key="2">
    <source>
        <dbReference type="ARBA" id="ARBA00023015"/>
    </source>
</evidence>
<gene>
    <name evidence="7" type="ORF">LTWDN19_06980</name>
    <name evidence="8" type="ORF">PSR33_02660</name>
</gene>
<evidence type="ECO:0000256" key="4">
    <source>
        <dbReference type="ARBA" id="ARBA00023163"/>
    </source>
</evidence>
<dbReference type="OrthoDB" id="9793820at2"/>
<reference evidence="8" key="2">
    <citation type="submission" date="2023-02" db="EMBL/GenBank/DDBJ databases">
        <title>Complete genome sequence of Lactobacillus curvatus CACC879 isolated from Pig feces.</title>
        <authorList>
            <person name="Park S."/>
            <person name="Park M.A."/>
            <person name="Kim D.-H."/>
            <person name="Kim Y."/>
        </authorList>
    </citation>
    <scope>NUCLEOTIDE SEQUENCE</scope>
    <source>
        <strain evidence="8">CACC879</strain>
    </source>
</reference>
<evidence type="ECO:0000313" key="8">
    <source>
        <dbReference type="EMBL" id="WDC92472.1"/>
    </source>
</evidence>
<dbReference type="Pfam" id="PF04198">
    <property type="entry name" value="Sugar-bind"/>
    <property type="match status" value="1"/>
</dbReference>
<dbReference type="InterPro" id="IPR037171">
    <property type="entry name" value="NagB/RpiA_transferase-like"/>
</dbReference>
<evidence type="ECO:0000313" key="9">
    <source>
        <dbReference type="Proteomes" id="UP000825100"/>
    </source>
</evidence>
<proteinExistence type="inferred from homology"/>
<dbReference type="GO" id="GO:0030246">
    <property type="term" value="F:carbohydrate binding"/>
    <property type="evidence" value="ECO:0007669"/>
    <property type="project" value="InterPro"/>
</dbReference>
<dbReference type="EMBL" id="CP117683">
    <property type="protein sequence ID" value="WDC92472.1"/>
    <property type="molecule type" value="Genomic_DNA"/>
</dbReference>
<dbReference type="SUPFAM" id="SSF46785">
    <property type="entry name" value="Winged helix' DNA-binding domain"/>
    <property type="match status" value="1"/>
</dbReference>
<evidence type="ECO:0000259" key="6">
    <source>
        <dbReference type="Pfam" id="PF21715"/>
    </source>
</evidence>
<dbReference type="AlphaFoldDB" id="A0A0B2XQB3"/>
<comment type="similarity">
    <text evidence="1">Belongs to the SorC transcriptional regulatory family.</text>
</comment>
<dbReference type="InterPro" id="IPR036390">
    <property type="entry name" value="WH_DNA-bd_sf"/>
</dbReference>
<name>A0A0B2XQB3_LATCU</name>
<dbReference type="InterPro" id="IPR007324">
    <property type="entry name" value="Sugar-bd_dom_put"/>
</dbReference>
<evidence type="ECO:0000313" key="7">
    <source>
        <dbReference type="EMBL" id="BCX30131.1"/>
    </source>
</evidence>
<keyword evidence="9" id="KW-1185">Reference proteome</keyword>
<dbReference type="GO" id="GO:0003677">
    <property type="term" value="F:DNA binding"/>
    <property type="evidence" value="ECO:0007669"/>
    <property type="project" value="UniProtKB-KW"/>
</dbReference>
<evidence type="ECO:0000256" key="3">
    <source>
        <dbReference type="ARBA" id="ARBA00023125"/>
    </source>
</evidence>
<dbReference type="InterPro" id="IPR051054">
    <property type="entry name" value="SorC_transcr_regulators"/>
</dbReference>
<dbReference type="InterPro" id="IPR048715">
    <property type="entry name" value="CggR_N"/>
</dbReference>
<organism evidence="8 10">
    <name type="scientific">Latilactobacillus curvatus</name>
    <name type="common">Lactobacillus curvatus</name>
    <dbReference type="NCBI Taxonomy" id="28038"/>
    <lineage>
        <taxon>Bacteria</taxon>
        <taxon>Bacillati</taxon>
        <taxon>Bacillota</taxon>
        <taxon>Bacilli</taxon>
        <taxon>Lactobacillales</taxon>
        <taxon>Lactobacillaceae</taxon>
        <taxon>Latilactobacillus</taxon>
    </lineage>
</organism>
<dbReference type="PANTHER" id="PTHR34294">
    <property type="entry name" value="TRANSCRIPTIONAL REGULATOR-RELATED"/>
    <property type="match status" value="1"/>
</dbReference>
<dbReference type="Gene3D" id="1.10.10.10">
    <property type="entry name" value="Winged helix-like DNA-binding domain superfamily/Winged helix DNA-binding domain"/>
    <property type="match status" value="1"/>
</dbReference>
<dbReference type="SUPFAM" id="SSF100950">
    <property type="entry name" value="NagB/RpiA/CoA transferase-like"/>
    <property type="match status" value="1"/>
</dbReference>
<protein>
    <submittedName>
        <fullName evidence="7">Central glycolytic genes regulator</fullName>
    </submittedName>
    <submittedName>
        <fullName evidence="8">Sugar-binding domain-containing protein</fullName>
    </submittedName>
</protein>
<dbReference type="Proteomes" id="UP001215533">
    <property type="component" value="Chromosome"/>
</dbReference>
<dbReference type="PANTHER" id="PTHR34294:SF5">
    <property type="entry name" value="CENTRAL GLYCOLYTIC GENES REGULATOR"/>
    <property type="match status" value="1"/>
</dbReference>
<keyword evidence="4" id="KW-0804">Transcription</keyword>
<evidence type="ECO:0000256" key="1">
    <source>
        <dbReference type="ARBA" id="ARBA00010466"/>
    </source>
</evidence>
<keyword evidence="2" id="KW-0805">Transcription regulation</keyword>
<reference evidence="7 9" key="1">
    <citation type="submission" date="2021-05" db="EMBL/GenBank/DDBJ databases">
        <title>Complete Genome Sequence of Latilactobacillus sp. Strain WDN19, a High D-Aspartate-producing Lactic Acid Bacterium Isolated from a Japanese Pickle.</title>
        <authorList>
            <person name="Kajitani K."/>
            <person name="Takahashi S."/>
        </authorList>
    </citation>
    <scope>NUCLEOTIDE SEQUENCE [LARGE SCALE GENOMIC DNA]</scope>
    <source>
        <strain evidence="7 9">WDN19</strain>
    </source>
</reference>